<evidence type="ECO:0000313" key="3">
    <source>
        <dbReference type="Proteomes" id="UP001324634"/>
    </source>
</evidence>
<sequence>MKFFISTLFVLFSMNNLYAGTNMKVEGTCTGQLKNGQPVSISYYSDFDGCKAKSNGAISFNGEENSGLRTGERSFKNDKDLYDFDDVKLVFANSTGNTTGSLTYSDENNQTQHVELQCEVRDYEYMDC</sequence>
<accession>A0AAX4HTY2</accession>
<dbReference type="Proteomes" id="UP001324634">
    <property type="component" value="Chromosome"/>
</dbReference>
<dbReference type="EMBL" id="CP139487">
    <property type="protein sequence ID" value="WPU66853.1"/>
    <property type="molecule type" value="Genomic_DNA"/>
</dbReference>
<protein>
    <submittedName>
        <fullName evidence="2">Uncharacterized protein</fullName>
    </submittedName>
</protein>
<evidence type="ECO:0000256" key="1">
    <source>
        <dbReference type="SAM" id="SignalP"/>
    </source>
</evidence>
<keyword evidence="1" id="KW-0732">Signal</keyword>
<keyword evidence="3" id="KW-1185">Reference proteome</keyword>
<dbReference type="AlphaFoldDB" id="A0AAX4HTY2"/>
<proteinExistence type="predicted"/>
<dbReference type="KEGG" id="psti:SOO65_08835"/>
<evidence type="ECO:0000313" key="2">
    <source>
        <dbReference type="EMBL" id="WPU66853.1"/>
    </source>
</evidence>
<organism evidence="2 3">
    <name type="scientific">Peredibacter starrii</name>
    <dbReference type="NCBI Taxonomy" id="28202"/>
    <lineage>
        <taxon>Bacteria</taxon>
        <taxon>Pseudomonadati</taxon>
        <taxon>Bdellovibrionota</taxon>
        <taxon>Bacteriovoracia</taxon>
        <taxon>Bacteriovoracales</taxon>
        <taxon>Bacteriovoracaceae</taxon>
        <taxon>Peredibacter</taxon>
    </lineage>
</organism>
<gene>
    <name evidence="2" type="ORF">SOO65_08835</name>
</gene>
<feature type="signal peptide" evidence="1">
    <location>
        <begin position="1"/>
        <end position="19"/>
    </location>
</feature>
<dbReference type="RefSeq" id="WP_321399471.1">
    <property type="nucleotide sequence ID" value="NZ_CP139487.1"/>
</dbReference>
<name>A0AAX4HTY2_9BACT</name>
<reference evidence="2 3" key="1">
    <citation type="submission" date="2023-11" db="EMBL/GenBank/DDBJ databases">
        <title>Peredibacter starrii A3.12.</title>
        <authorList>
            <person name="Mitchell R.J."/>
        </authorList>
    </citation>
    <scope>NUCLEOTIDE SEQUENCE [LARGE SCALE GENOMIC DNA]</scope>
    <source>
        <strain evidence="2 3">A3.12</strain>
    </source>
</reference>
<feature type="chain" id="PRO_5043825284" evidence="1">
    <location>
        <begin position="20"/>
        <end position="128"/>
    </location>
</feature>